<sequence length="107" mass="12746">MHQKHVQDFCVGKAEEYVMKVTSIRDTVKSLEESLMISRNLEAERWLQYSNLKMKNKVMVNDLKKANKRNKNMLNLFRQSVTDIRLGNDIILPESLKKEVQRTWHQK</sequence>
<accession>A0AAJ7J3G9</accession>
<keyword evidence="1" id="KW-1185">Reference proteome</keyword>
<dbReference type="AlphaFoldDB" id="A0AAJ7J3G9"/>
<proteinExistence type="predicted"/>
<dbReference type="Proteomes" id="UP000694925">
    <property type="component" value="Unplaced"/>
</dbReference>
<evidence type="ECO:0000313" key="2">
    <source>
        <dbReference type="RefSeq" id="XP_017883321.1"/>
    </source>
</evidence>
<organism evidence="1 2">
    <name type="scientific">Ceratina calcarata</name>
    <dbReference type="NCBI Taxonomy" id="156304"/>
    <lineage>
        <taxon>Eukaryota</taxon>
        <taxon>Metazoa</taxon>
        <taxon>Ecdysozoa</taxon>
        <taxon>Arthropoda</taxon>
        <taxon>Hexapoda</taxon>
        <taxon>Insecta</taxon>
        <taxon>Pterygota</taxon>
        <taxon>Neoptera</taxon>
        <taxon>Endopterygota</taxon>
        <taxon>Hymenoptera</taxon>
        <taxon>Apocrita</taxon>
        <taxon>Aculeata</taxon>
        <taxon>Apoidea</taxon>
        <taxon>Anthophila</taxon>
        <taxon>Apidae</taxon>
        <taxon>Ceratina</taxon>
        <taxon>Zadontomerus</taxon>
    </lineage>
</organism>
<name>A0AAJ7J3G9_9HYME</name>
<dbReference type="GeneID" id="108626894"/>
<reference evidence="2" key="1">
    <citation type="submission" date="2025-08" db="UniProtKB">
        <authorList>
            <consortium name="RefSeq"/>
        </authorList>
    </citation>
    <scope>IDENTIFICATION</scope>
    <source>
        <tissue evidence="2">Whole body</tissue>
    </source>
</reference>
<dbReference type="KEGG" id="ccal:108626894"/>
<evidence type="ECO:0000313" key="1">
    <source>
        <dbReference type="Proteomes" id="UP000694925"/>
    </source>
</evidence>
<gene>
    <name evidence="2" type="primary">LOC108626894</name>
</gene>
<protein>
    <submittedName>
        <fullName evidence="2">Uncharacterized protein LOC108626894</fullName>
    </submittedName>
</protein>
<dbReference type="RefSeq" id="XP_017883321.1">
    <property type="nucleotide sequence ID" value="XM_018027832.1"/>
</dbReference>